<sequence length="359" mass="40007">YATEDFRRALAGALAARADLGPHALVLFDVSTLYFETDQGDGFRESGFSKERRLEPQITIGLLTDADGFPLKITAFEGNKAETRTMIPMLEDFMATHQLKDITVVADAGMVSDANRKALVGAGLSYIIGEKLPEVPPAIRRWMEANPDAAPENGMILSWPVYDGPAGARRKALTYYQYRENRAKRTLRGIDQQVAKAKKAVEGKAPVKRNRFVGITGEHRFLKHDIEDKARALAGWKAYITNLDPEHASADYVIGAYHQLWHIEKAFRMSKHDLAARPVFHRQKDSIDAHLTIVTAALAIAQRLEAITGWSRKRFITTARRYREVTLTINGQQLIAEAELPEDLAALLTTISDTMNGAH</sequence>
<dbReference type="EMBL" id="VAWA01000050">
    <property type="protein sequence ID" value="TLP70512.1"/>
    <property type="molecule type" value="Genomic_DNA"/>
</dbReference>
<accession>A0A5R8ZVU9</accession>
<evidence type="ECO:0000313" key="2">
    <source>
        <dbReference type="EMBL" id="TLP70512.1"/>
    </source>
</evidence>
<dbReference type="Pfam" id="PF01609">
    <property type="entry name" value="DDE_Tnp_1"/>
    <property type="match status" value="1"/>
</dbReference>
<dbReference type="PANTHER" id="PTHR34614:SF2">
    <property type="entry name" value="TRANSPOSASE IS4-LIKE DOMAIN-CONTAINING PROTEIN"/>
    <property type="match status" value="1"/>
</dbReference>
<dbReference type="InterPro" id="IPR012337">
    <property type="entry name" value="RNaseH-like_sf"/>
</dbReference>
<dbReference type="RefSeq" id="WP_138171309.1">
    <property type="nucleotide sequence ID" value="NZ_VAWA01000050.1"/>
</dbReference>
<evidence type="ECO:0000259" key="1">
    <source>
        <dbReference type="Pfam" id="PF01609"/>
    </source>
</evidence>
<dbReference type="AlphaFoldDB" id="A0A5R8ZVU9"/>
<keyword evidence="3" id="KW-1185">Reference proteome</keyword>
<protein>
    <submittedName>
        <fullName evidence="2">IS1634 family transposase</fullName>
    </submittedName>
</protein>
<dbReference type="PANTHER" id="PTHR34614">
    <property type="match status" value="1"/>
</dbReference>
<dbReference type="GO" id="GO:0004803">
    <property type="term" value="F:transposase activity"/>
    <property type="evidence" value="ECO:0007669"/>
    <property type="project" value="InterPro"/>
</dbReference>
<organism evidence="2 3">
    <name type="scientific">Nesterenkonia sphaerica</name>
    <dbReference type="NCBI Taxonomy" id="1804988"/>
    <lineage>
        <taxon>Bacteria</taxon>
        <taxon>Bacillati</taxon>
        <taxon>Actinomycetota</taxon>
        <taxon>Actinomycetes</taxon>
        <taxon>Micrococcales</taxon>
        <taxon>Micrococcaceae</taxon>
        <taxon>Nesterenkonia</taxon>
    </lineage>
</organism>
<dbReference type="Proteomes" id="UP000306544">
    <property type="component" value="Unassembled WGS sequence"/>
</dbReference>
<dbReference type="GO" id="GO:0003677">
    <property type="term" value="F:DNA binding"/>
    <property type="evidence" value="ECO:0007669"/>
    <property type="project" value="InterPro"/>
</dbReference>
<comment type="caution">
    <text evidence="2">The sequence shown here is derived from an EMBL/GenBank/DDBJ whole genome shotgun (WGS) entry which is preliminary data.</text>
</comment>
<evidence type="ECO:0000313" key="3">
    <source>
        <dbReference type="Proteomes" id="UP000306544"/>
    </source>
</evidence>
<name>A0A5R8ZVU9_9MICC</name>
<feature type="non-terminal residue" evidence="2">
    <location>
        <position position="1"/>
    </location>
</feature>
<proteinExistence type="predicted"/>
<gene>
    <name evidence="2" type="ORF">FEF27_13025</name>
</gene>
<reference evidence="2 3" key="1">
    <citation type="submission" date="2019-05" db="EMBL/GenBank/DDBJ databases">
        <title>Nesterenkonia sp. GY239, isolated from the Southern Atlantic Ocean.</title>
        <authorList>
            <person name="Zhang G."/>
        </authorList>
    </citation>
    <scope>NUCLEOTIDE SEQUENCE [LARGE SCALE GENOMIC DNA]</scope>
    <source>
        <strain evidence="2 3">GY239</strain>
    </source>
</reference>
<dbReference type="GO" id="GO:0006313">
    <property type="term" value="P:DNA transposition"/>
    <property type="evidence" value="ECO:0007669"/>
    <property type="project" value="InterPro"/>
</dbReference>
<dbReference type="SUPFAM" id="SSF53098">
    <property type="entry name" value="Ribonuclease H-like"/>
    <property type="match status" value="1"/>
</dbReference>
<dbReference type="OrthoDB" id="3722616at2"/>
<feature type="domain" description="Transposase IS4-like" evidence="1">
    <location>
        <begin position="24"/>
        <end position="298"/>
    </location>
</feature>
<dbReference type="InterPro" id="IPR002559">
    <property type="entry name" value="Transposase_11"/>
</dbReference>